<protein>
    <submittedName>
        <fullName evidence="9">SLC13/DASS family transporter</fullName>
    </submittedName>
</protein>
<keyword evidence="6 7" id="KW-0472">Membrane</keyword>
<keyword evidence="4" id="KW-0677">Repeat</keyword>
<evidence type="ECO:0000256" key="6">
    <source>
        <dbReference type="ARBA" id="ARBA00023136"/>
    </source>
</evidence>
<dbReference type="GO" id="GO:0005886">
    <property type="term" value="C:plasma membrane"/>
    <property type="evidence" value="ECO:0007669"/>
    <property type="project" value="TreeGrafter"/>
</dbReference>
<feature type="transmembrane region" description="Helical" evidence="7">
    <location>
        <begin position="7"/>
        <end position="26"/>
    </location>
</feature>
<dbReference type="EMBL" id="CP049865">
    <property type="protein sequence ID" value="QIK72212.1"/>
    <property type="molecule type" value="Genomic_DNA"/>
</dbReference>
<dbReference type="GO" id="GO:0055085">
    <property type="term" value="P:transmembrane transport"/>
    <property type="evidence" value="ECO:0007669"/>
    <property type="project" value="InterPro"/>
</dbReference>
<reference evidence="9 10" key="1">
    <citation type="submission" date="2020-03" db="EMBL/GenBank/DDBJ databases">
        <title>Propioniciclava sp. nov., isolated from Hydrophilus acuminatus.</title>
        <authorList>
            <person name="Hyun D.-W."/>
            <person name="Bae J.-W."/>
        </authorList>
    </citation>
    <scope>NUCLEOTIDE SEQUENCE [LARGE SCALE GENOMIC DNA]</scope>
    <source>
        <strain evidence="9 10">HDW11</strain>
    </source>
</reference>
<feature type="transmembrane region" description="Helical" evidence="7">
    <location>
        <begin position="178"/>
        <end position="201"/>
    </location>
</feature>
<keyword evidence="10" id="KW-1185">Reference proteome</keyword>
<feature type="transmembrane region" description="Helical" evidence="7">
    <location>
        <begin position="464"/>
        <end position="484"/>
    </location>
</feature>
<keyword evidence="5 7" id="KW-1133">Transmembrane helix</keyword>
<evidence type="ECO:0000256" key="4">
    <source>
        <dbReference type="ARBA" id="ARBA00022737"/>
    </source>
</evidence>
<evidence type="ECO:0000313" key="10">
    <source>
        <dbReference type="Proteomes" id="UP000501058"/>
    </source>
</evidence>
<dbReference type="PANTHER" id="PTHR43652">
    <property type="entry name" value="BASIC AMINO ACID ANTIPORTER YFCC-RELATED"/>
    <property type="match status" value="1"/>
</dbReference>
<gene>
    <name evidence="9" type="ORF">G7070_07945</name>
</gene>
<feature type="transmembrane region" description="Helical" evidence="7">
    <location>
        <begin position="338"/>
        <end position="368"/>
    </location>
</feature>
<proteinExistence type="predicted"/>
<comment type="subcellular location">
    <subcellularLocation>
        <location evidence="1">Membrane</location>
        <topology evidence="1">Multi-pass membrane protein</topology>
    </subcellularLocation>
</comment>
<name>A0A6G7Y5W6_9ACTN</name>
<dbReference type="InterPro" id="IPR051679">
    <property type="entry name" value="DASS-Related_Transporters"/>
</dbReference>
<feature type="transmembrane region" description="Helical" evidence="7">
    <location>
        <begin position="142"/>
        <end position="166"/>
    </location>
</feature>
<dbReference type="SUPFAM" id="SSF116726">
    <property type="entry name" value="TrkA C-terminal domain-like"/>
    <property type="match status" value="1"/>
</dbReference>
<evidence type="ECO:0000256" key="3">
    <source>
        <dbReference type="ARBA" id="ARBA00022692"/>
    </source>
</evidence>
<feature type="transmembrane region" description="Helical" evidence="7">
    <location>
        <begin position="62"/>
        <end position="85"/>
    </location>
</feature>
<keyword evidence="3 7" id="KW-0812">Transmembrane</keyword>
<dbReference type="KEGG" id="prv:G7070_07945"/>
<feature type="transmembrane region" description="Helical" evidence="7">
    <location>
        <begin position="32"/>
        <end position="50"/>
    </location>
</feature>
<evidence type="ECO:0000256" key="5">
    <source>
        <dbReference type="ARBA" id="ARBA00022989"/>
    </source>
</evidence>
<evidence type="ECO:0000256" key="7">
    <source>
        <dbReference type="SAM" id="Phobius"/>
    </source>
</evidence>
<dbReference type="GO" id="GO:0006813">
    <property type="term" value="P:potassium ion transport"/>
    <property type="evidence" value="ECO:0007669"/>
    <property type="project" value="InterPro"/>
</dbReference>
<evidence type="ECO:0000256" key="2">
    <source>
        <dbReference type="ARBA" id="ARBA00022448"/>
    </source>
</evidence>
<dbReference type="InterPro" id="IPR004680">
    <property type="entry name" value="Cit_transptr-like_dom"/>
</dbReference>
<feature type="transmembrane region" description="Helical" evidence="7">
    <location>
        <begin position="438"/>
        <end position="457"/>
    </location>
</feature>
<feature type="transmembrane region" description="Helical" evidence="7">
    <location>
        <begin position="97"/>
        <end position="130"/>
    </location>
</feature>
<feature type="transmembrane region" description="Helical" evidence="7">
    <location>
        <begin position="380"/>
        <end position="400"/>
    </location>
</feature>
<sequence>MCERFTVSAALITLIVLGVTVALFVWDRLPVMVVALCVPVALWATGVLDLGEAFGGFGDPTIIFIASLFVVSEALDAAGVTTWVGGVALRLAGESRVRLVVVILVLVALVTAVITPNGSVAALTPVVVVLAIRAKRSPSELLLPLAFGAHAGSLLMLTGSPVNLVIADYAEAAGVGPFGLFAFAIAGVPLVLITMIIVVLLGPRLIPHRSPGRSLRDLGAQAALLTEHYALGEDDALRLSRGVGVIEAVIPPRSAFVGDRVHPGMPTESGRIVIRAVQHKGEDVQSGHALHAGDTLLLQGAWEDLAEAAQDPDILVVDDPEQIRRQTVPLGVGARRTLVILGVMILLLATNLVPAAIAGLLAAMAVIVTRVLSVRQVYAGIGWTTVILVGGLMSLSTAMVKSGAAEQLADALVRVVGNAGPYALLAVLFVVTAALGQLISNMATAFIVVPVGLAAAAEMGVSPAPVLMAIAVFAAAALLTPVATPANLVVMEAAGYRFGDYWKLGAVLIVAYGLVGIFLVPLIWTF</sequence>
<feature type="transmembrane region" description="Helical" evidence="7">
    <location>
        <begin position="412"/>
        <end position="432"/>
    </location>
</feature>
<evidence type="ECO:0000256" key="1">
    <source>
        <dbReference type="ARBA" id="ARBA00004141"/>
    </source>
</evidence>
<dbReference type="AlphaFoldDB" id="A0A6G7Y5W6"/>
<dbReference type="PANTHER" id="PTHR43652:SF2">
    <property type="entry name" value="BASIC AMINO ACID ANTIPORTER YFCC-RELATED"/>
    <property type="match status" value="1"/>
</dbReference>
<dbReference type="InterPro" id="IPR036721">
    <property type="entry name" value="RCK_C_sf"/>
</dbReference>
<feature type="domain" description="Citrate transporter-like" evidence="8">
    <location>
        <begin position="22"/>
        <end position="456"/>
    </location>
</feature>
<keyword evidence="2" id="KW-0813">Transport</keyword>
<dbReference type="Proteomes" id="UP000501058">
    <property type="component" value="Chromosome"/>
</dbReference>
<evidence type="ECO:0000313" key="9">
    <source>
        <dbReference type="EMBL" id="QIK72212.1"/>
    </source>
</evidence>
<evidence type="ECO:0000259" key="8">
    <source>
        <dbReference type="Pfam" id="PF03600"/>
    </source>
</evidence>
<dbReference type="Pfam" id="PF03600">
    <property type="entry name" value="CitMHS"/>
    <property type="match status" value="1"/>
</dbReference>
<organism evidence="9 10">
    <name type="scientific">Propioniciclava coleopterorum</name>
    <dbReference type="NCBI Taxonomy" id="2714937"/>
    <lineage>
        <taxon>Bacteria</taxon>
        <taxon>Bacillati</taxon>
        <taxon>Actinomycetota</taxon>
        <taxon>Actinomycetes</taxon>
        <taxon>Propionibacteriales</taxon>
        <taxon>Propionibacteriaceae</taxon>
        <taxon>Propioniciclava</taxon>
    </lineage>
</organism>
<feature type="transmembrane region" description="Helical" evidence="7">
    <location>
        <begin position="504"/>
        <end position="524"/>
    </location>
</feature>
<accession>A0A6G7Y5W6</accession>